<name>A0ABV5J4D0_9BACT</name>
<protein>
    <recommendedName>
        <fullName evidence="3">Cytochrome c</fullName>
    </recommendedName>
</protein>
<dbReference type="RefSeq" id="WP_290249639.1">
    <property type="nucleotide sequence ID" value="NZ_JAUFQT010000002.1"/>
</dbReference>
<sequence>MYQHYTDNEIKAIFAYLKSIKPIDNIVPDPLPPTQAMQQSH</sequence>
<keyword evidence="2" id="KW-1185">Reference proteome</keyword>
<proteinExistence type="predicted"/>
<dbReference type="EMBL" id="JBHMEW010000039">
    <property type="protein sequence ID" value="MFB9211060.1"/>
    <property type="molecule type" value="Genomic_DNA"/>
</dbReference>
<reference evidence="1 2" key="1">
    <citation type="submission" date="2024-09" db="EMBL/GenBank/DDBJ databases">
        <authorList>
            <person name="Sun Q."/>
            <person name="Mori K."/>
        </authorList>
    </citation>
    <scope>NUCLEOTIDE SEQUENCE [LARGE SCALE GENOMIC DNA]</scope>
    <source>
        <strain evidence="1 2">CECT 7682</strain>
    </source>
</reference>
<evidence type="ECO:0008006" key="3">
    <source>
        <dbReference type="Google" id="ProtNLM"/>
    </source>
</evidence>
<evidence type="ECO:0000313" key="2">
    <source>
        <dbReference type="Proteomes" id="UP001589654"/>
    </source>
</evidence>
<evidence type="ECO:0000313" key="1">
    <source>
        <dbReference type="EMBL" id="MFB9211060.1"/>
    </source>
</evidence>
<comment type="caution">
    <text evidence="1">The sequence shown here is derived from an EMBL/GenBank/DDBJ whole genome shotgun (WGS) entry which is preliminary data.</text>
</comment>
<accession>A0ABV5J4D0</accession>
<gene>
    <name evidence="1" type="ORF">ACFFUR_04520</name>
</gene>
<organism evidence="1 2">
    <name type="scientific">Echinicola jeungdonensis</name>
    <dbReference type="NCBI Taxonomy" id="709343"/>
    <lineage>
        <taxon>Bacteria</taxon>
        <taxon>Pseudomonadati</taxon>
        <taxon>Bacteroidota</taxon>
        <taxon>Cytophagia</taxon>
        <taxon>Cytophagales</taxon>
        <taxon>Cyclobacteriaceae</taxon>
        <taxon>Echinicola</taxon>
    </lineage>
</organism>
<dbReference type="Proteomes" id="UP001589654">
    <property type="component" value="Unassembled WGS sequence"/>
</dbReference>